<dbReference type="OrthoDB" id="10690783at2759"/>
<feature type="compositionally biased region" description="Low complexity" evidence="1">
    <location>
        <begin position="27"/>
        <end position="45"/>
    </location>
</feature>
<dbReference type="KEGG" id="mng:MNEG_11656"/>
<accession>A0A0D2KKH1</accession>
<gene>
    <name evidence="2" type="ORF">MNEG_11656</name>
</gene>
<evidence type="ECO:0000313" key="2">
    <source>
        <dbReference type="EMBL" id="KIY96308.1"/>
    </source>
</evidence>
<reference evidence="2 3" key="1">
    <citation type="journal article" date="2013" name="BMC Genomics">
        <title>Reconstruction of the lipid metabolism for the microalga Monoraphidium neglectum from its genome sequence reveals characteristics suitable for biofuel production.</title>
        <authorList>
            <person name="Bogen C."/>
            <person name="Al-Dilaimi A."/>
            <person name="Albersmeier A."/>
            <person name="Wichmann J."/>
            <person name="Grundmann M."/>
            <person name="Rupp O."/>
            <person name="Lauersen K.J."/>
            <person name="Blifernez-Klassen O."/>
            <person name="Kalinowski J."/>
            <person name="Goesmann A."/>
            <person name="Mussgnug J.H."/>
            <person name="Kruse O."/>
        </authorList>
    </citation>
    <scope>NUCLEOTIDE SEQUENCE [LARGE SCALE GENOMIC DNA]</scope>
    <source>
        <strain evidence="2 3">SAG 48.87</strain>
    </source>
</reference>
<evidence type="ECO:0000313" key="3">
    <source>
        <dbReference type="Proteomes" id="UP000054498"/>
    </source>
</evidence>
<dbReference type="Proteomes" id="UP000054498">
    <property type="component" value="Unassembled WGS sequence"/>
</dbReference>
<dbReference type="EMBL" id="KK103067">
    <property type="protein sequence ID" value="KIY96308.1"/>
    <property type="molecule type" value="Genomic_DNA"/>
</dbReference>
<dbReference type="RefSeq" id="XP_013895328.1">
    <property type="nucleotide sequence ID" value="XM_014039874.1"/>
</dbReference>
<dbReference type="AlphaFoldDB" id="A0A0D2KKH1"/>
<feature type="region of interest" description="Disordered" evidence="1">
    <location>
        <begin position="199"/>
        <end position="223"/>
    </location>
</feature>
<feature type="region of interest" description="Disordered" evidence="1">
    <location>
        <begin position="14"/>
        <end position="53"/>
    </location>
</feature>
<keyword evidence="3" id="KW-1185">Reference proteome</keyword>
<proteinExistence type="predicted"/>
<evidence type="ECO:0000256" key="1">
    <source>
        <dbReference type="SAM" id="MobiDB-lite"/>
    </source>
</evidence>
<name>A0A0D2KKH1_9CHLO</name>
<feature type="region of interest" description="Disordered" evidence="1">
    <location>
        <begin position="265"/>
        <end position="288"/>
    </location>
</feature>
<feature type="compositionally biased region" description="Gly residues" evidence="1">
    <location>
        <begin position="204"/>
        <end position="220"/>
    </location>
</feature>
<protein>
    <submittedName>
        <fullName evidence="2">Uncharacterized protein</fullName>
    </submittedName>
</protein>
<dbReference type="GeneID" id="25728940"/>
<sequence>MLAGRARVAARACGVASDQDADGAGDDGASTQRGLGADGAAAPAAAHRRRPRPLDDRALTAAIKGCGSWEQLDSLLERQQQQARRLNALHASALLTHAAQLVARLPPARRAAALGAGQLPAFVQRAALVADALLPECDARGLANILWATASLQQAHGATRAWLARWAALASGRLGEFDAQQLSVTLWALAELEMGGAQQTAAGGSAGSSSSGGGGGGGSPVSGSQERLLVAAVVARLGQPGVTPRLTPQGASNAVWALAKLGAAPPADGRGRPFPDLDILASGDGEAV</sequence>
<organism evidence="2 3">
    <name type="scientific">Monoraphidium neglectum</name>
    <dbReference type="NCBI Taxonomy" id="145388"/>
    <lineage>
        <taxon>Eukaryota</taxon>
        <taxon>Viridiplantae</taxon>
        <taxon>Chlorophyta</taxon>
        <taxon>core chlorophytes</taxon>
        <taxon>Chlorophyceae</taxon>
        <taxon>CS clade</taxon>
        <taxon>Sphaeropleales</taxon>
        <taxon>Selenastraceae</taxon>
        <taxon>Monoraphidium</taxon>
    </lineage>
</organism>